<keyword evidence="2" id="KW-1185">Reference proteome</keyword>
<comment type="caution">
    <text evidence="1">The sequence shown here is derived from an EMBL/GenBank/DDBJ whole genome shotgun (WGS) entry which is preliminary data.</text>
</comment>
<dbReference type="Proteomes" id="UP001063166">
    <property type="component" value="Unassembled WGS sequence"/>
</dbReference>
<dbReference type="GO" id="GO:0008168">
    <property type="term" value="F:methyltransferase activity"/>
    <property type="evidence" value="ECO:0007669"/>
    <property type="project" value="UniProtKB-KW"/>
</dbReference>
<dbReference type="AlphaFoldDB" id="A0A9P3PY90"/>
<dbReference type="EMBL" id="BRPK01000021">
    <property type="protein sequence ID" value="GLB45270.1"/>
    <property type="molecule type" value="Genomic_DNA"/>
</dbReference>
<protein>
    <submittedName>
        <fullName evidence="1">S-adenosyl-L-methionine-dependent methyltransferase</fullName>
    </submittedName>
</protein>
<accession>A0A9P3PY90</accession>
<proteinExistence type="predicted"/>
<sequence>MLDIGKSVAEIHAKPEDKYEGTSGLTAFVEHLIGDGGKCSAYLLENLKDPITGRSEEPVHAPANRVHNVNTPLWVWYETPEQSDRRRRFAVAMKGAGAMQPPDIFD</sequence>
<dbReference type="GO" id="GO:0032259">
    <property type="term" value="P:methylation"/>
    <property type="evidence" value="ECO:0007669"/>
    <property type="project" value="UniProtKB-KW"/>
</dbReference>
<dbReference type="OrthoDB" id="2410195at2759"/>
<reference evidence="1" key="1">
    <citation type="submission" date="2022-07" db="EMBL/GenBank/DDBJ databases">
        <title>The genome of Lyophyllum shimeji provides insight into the initial evolution of ectomycorrhizal fungal genome.</title>
        <authorList>
            <person name="Kobayashi Y."/>
            <person name="Shibata T."/>
            <person name="Hirakawa H."/>
            <person name="Shigenobu S."/>
            <person name="Nishiyama T."/>
            <person name="Yamada A."/>
            <person name="Hasebe M."/>
            <person name="Kawaguchi M."/>
        </authorList>
    </citation>
    <scope>NUCLEOTIDE SEQUENCE</scope>
    <source>
        <strain evidence="1">AT787</strain>
    </source>
</reference>
<organism evidence="1 2">
    <name type="scientific">Lyophyllum shimeji</name>
    <name type="common">Hon-shimeji</name>
    <name type="synonym">Tricholoma shimeji</name>
    <dbReference type="NCBI Taxonomy" id="47721"/>
    <lineage>
        <taxon>Eukaryota</taxon>
        <taxon>Fungi</taxon>
        <taxon>Dikarya</taxon>
        <taxon>Basidiomycota</taxon>
        <taxon>Agaricomycotina</taxon>
        <taxon>Agaricomycetes</taxon>
        <taxon>Agaricomycetidae</taxon>
        <taxon>Agaricales</taxon>
        <taxon>Tricholomatineae</taxon>
        <taxon>Lyophyllaceae</taxon>
        <taxon>Lyophyllum</taxon>
    </lineage>
</organism>
<evidence type="ECO:0000313" key="1">
    <source>
        <dbReference type="EMBL" id="GLB45270.1"/>
    </source>
</evidence>
<keyword evidence="1" id="KW-0489">Methyltransferase</keyword>
<name>A0A9P3PY90_LYOSH</name>
<evidence type="ECO:0000313" key="2">
    <source>
        <dbReference type="Proteomes" id="UP001063166"/>
    </source>
</evidence>
<gene>
    <name evidence="1" type="ORF">LshimejAT787_2100300</name>
</gene>
<keyword evidence="1" id="KW-0808">Transferase</keyword>